<keyword evidence="1" id="KW-0808">Transferase</keyword>
<reference evidence="3 4" key="1">
    <citation type="submission" date="2018-05" db="EMBL/GenBank/DDBJ databases">
        <title>Amnibacterium sp. M8JJ-5, whole genome shotgun sequence.</title>
        <authorList>
            <person name="Tuo L."/>
        </authorList>
    </citation>
    <scope>NUCLEOTIDE SEQUENCE [LARGE SCALE GENOMIC DNA]</scope>
    <source>
        <strain evidence="3 4">M8JJ-5</strain>
    </source>
</reference>
<evidence type="ECO:0000259" key="2">
    <source>
        <dbReference type="Pfam" id="PF00534"/>
    </source>
</evidence>
<gene>
    <name evidence="3" type="ORF">DDQ50_03820</name>
</gene>
<dbReference type="PANTHER" id="PTHR12526">
    <property type="entry name" value="GLYCOSYLTRANSFERASE"/>
    <property type="match status" value="1"/>
</dbReference>
<protein>
    <recommendedName>
        <fullName evidence="2">Glycosyl transferase family 1 domain-containing protein</fullName>
    </recommendedName>
</protein>
<dbReference type="Gene3D" id="3.40.50.2000">
    <property type="entry name" value="Glycogen Phosphorylase B"/>
    <property type="match status" value="3"/>
</dbReference>
<keyword evidence="4" id="KW-1185">Reference proteome</keyword>
<sequence length="575" mass="61209">MTGDHEALLPHGRQFALTWGVSTEFGGMTSAMLRRSRAFATLASSPVDVLTFDVRDDYATVNAVLRGDGRLIDGVRLRNFWDELTETTELPSLRGAKKKALEGFSPLPGDGRTLRRTDSAGAVLQIDRHRADGSLALSDRRDVDQPGRAGGRSLVLCNADGQPVVGFTGARAAYRAWLDLVVGDHDSFFIVDSKTAAPIVAGYSNPRVARIHLLHSSHLAGEHRPWDVVKASRREALAQIAGFDAIVALSERQRDDLDTMFSLGDRLEVVPNSTGLPSAAPRLDRDPRAGVVVGSVDERKRVDHAVEALGRARAVGSEAVLDVYGDGPSVPRLVDAIGSNGLQSAVTIHGFDAGAAEHFAEASFFTLTSTTEGFPLVLAEGMARGCIPLAYDIPYGPADIVADGETGFLLAPGDVAGLSDRMRSIAAASAEELAPMREAAARAAAAFSDESIVGLWAGVFERARDRVPPAGKKHKVEIVGATVRRGREVEVDLRLRGVDVSPAEVSAAIAIHGVDAPVELRIIGAVRRTLRHGVWRVRAPLPSDASELLVGTRIAAHLESTVGAKTVRTPFSVES</sequence>
<evidence type="ECO:0000313" key="4">
    <source>
        <dbReference type="Proteomes" id="UP000244893"/>
    </source>
</evidence>
<name>A0A2V1HSQ9_9MICO</name>
<dbReference type="GO" id="GO:0016757">
    <property type="term" value="F:glycosyltransferase activity"/>
    <property type="evidence" value="ECO:0007669"/>
    <property type="project" value="InterPro"/>
</dbReference>
<accession>A0A2V1HSQ9</accession>
<dbReference type="RefSeq" id="WP_116755358.1">
    <property type="nucleotide sequence ID" value="NZ_JBHUEX010000001.1"/>
</dbReference>
<evidence type="ECO:0000313" key="3">
    <source>
        <dbReference type="EMBL" id="PVZ95623.1"/>
    </source>
</evidence>
<dbReference type="SUPFAM" id="SSF53756">
    <property type="entry name" value="UDP-Glycosyltransferase/glycogen phosphorylase"/>
    <property type="match status" value="1"/>
</dbReference>
<dbReference type="AlphaFoldDB" id="A0A2V1HSQ9"/>
<comment type="caution">
    <text evidence="3">The sequence shown here is derived from an EMBL/GenBank/DDBJ whole genome shotgun (WGS) entry which is preliminary data.</text>
</comment>
<dbReference type="OrthoDB" id="506201at2"/>
<dbReference type="InterPro" id="IPR001296">
    <property type="entry name" value="Glyco_trans_1"/>
</dbReference>
<feature type="domain" description="Glycosyl transferase family 1" evidence="2">
    <location>
        <begin position="286"/>
        <end position="440"/>
    </location>
</feature>
<dbReference type="Proteomes" id="UP000244893">
    <property type="component" value="Unassembled WGS sequence"/>
</dbReference>
<evidence type="ECO:0000256" key="1">
    <source>
        <dbReference type="ARBA" id="ARBA00022679"/>
    </source>
</evidence>
<dbReference type="EMBL" id="QEOP01000001">
    <property type="protein sequence ID" value="PVZ95623.1"/>
    <property type="molecule type" value="Genomic_DNA"/>
</dbReference>
<proteinExistence type="predicted"/>
<organism evidence="3 4">
    <name type="scientific">Amnibacterium flavum</name>
    <dbReference type="NCBI Taxonomy" id="2173173"/>
    <lineage>
        <taxon>Bacteria</taxon>
        <taxon>Bacillati</taxon>
        <taxon>Actinomycetota</taxon>
        <taxon>Actinomycetes</taxon>
        <taxon>Micrococcales</taxon>
        <taxon>Microbacteriaceae</taxon>
        <taxon>Amnibacterium</taxon>
    </lineage>
</organism>
<dbReference type="Pfam" id="PF00534">
    <property type="entry name" value="Glycos_transf_1"/>
    <property type="match status" value="1"/>
</dbReference>